<dbReference type="GO" id="GO:0003677">
    <property type="term" value="F:DNA binding"/>
    <property type="evidence" value="ECO:0007669"/>
    <property type="project" value="UniProtKB-KW"/>
</dbReference>
<keyword evidence="3" id="KW-0804">Transcription</keyword>
<name>A0A1Z5H3U4_9LACO</name>
<reference evidence="5 6" key="1">
    <citation type="submission" date="2015-11" db="EMBL/GenBank/DDBJ databases">
        <title>Draft genome sequences of new species of the genus Lactobacillus isolated from orchardgrass silage.</title>
        <authorList>
            <person name="Tohno M."/>
            <person name="Tanizawa Y."/>
            <person name="Arita M."/>
        </authorList>
    </citation>
    <scope>NUCLEOTIDE SEQUENCE [LARGE SCALE GENOMIC DNA]</scope>
    <source>
        <strain evidence="5 6">IWT126</strain>
    </source>
</reference>
<keyword evidence="6" id="KW-1185">Reference proteome</keyword>
<dbReference type="AlphaFoldDB" id="A0A1Z5H3U4"/>
<evidence type="ECO:0000256" key="2">
    <source>
        <dbReference type="ARBA" id="ARBA00023125"/>
    </source>
</evidence>
<evidence type="ECO:0000256" key="1">
    <source>
        <dbReference type="ARBA" id="ARBA00023015"/>
    </source>
</evidence>
<gene>
    <name evidence="5" type="primary">marR_3</name>
    <name evidence="5" type="ORF">IWT126_00230</name>
</gene>
<dbReference type="Pfam" id="PF01047">
    <property type="entry name" value="MarR"/>
    <property type="match status" value="1"/>
</dbReference>
<dbReference type="PRINTS" id="PR00598">
    <property type="entry name" value="HTHMARR"/>
</dbReference>
<dbReference type="SMART" id="SM00347">
    <property type="entry name" value="HTH_MARR"/>
    <property type="match status" value="1"/>
</dbReference>
<dbReference type="EMBL" id="BCMG01000001">
    <property type="protein sequence ID" value="GAT17973.1"/>
    <property type="molecule type" value="Genomic_DNA"/>
</dbReference>
<sequence>MASLGIGISVGVFSRKTQAFMKAVIKKMGIKEVDAIILINVKENPGIIQDQIGHNLSVDNAMVARSLKRMEADGLIKRVVDENNQRTKQVYIEPAGTKYVTKIIDEMQFWDSIILEGLSDQEKTALAANLAGLKKRAEQIDIEAVLAARNGQEN</sequence>
<dbReference type="InterPro" id="IPR036388">
    <property type="entry name" value="WH-like_DNA-bd_sf"/>
</dbReference>
<feature type="domain" description="HTH marR-type" evidence="4">
    <location>
        <begin position="1"/>
        <end position="135"/>
    </location>
</feature>
<evidence type="ECO:0000313" key="6">
    <source>
        <dbReference type="Proteomes" id="UP000198402"/>
    </source>
</evidence>
<keyword evidence="1" id="KW-0805">Transcription regulation</keyword>
<evidence type="ECO:0000259" key="4">
    <source>
        <dbReference type="PROSITE" id="PS50995"/>
    </source>
</evidence>
<protein>
    <submittedName>
        <fullName evidence="5">MarR family transcriptional regulator</fullName>
    </submittedName>
</protein>
<evidence type="ECO:0000313" key="5">
    <source>
        <dbReference type="EMBL" id="GAT17973.1"/>
    </source>
</evidence>
<accession>A0A1Z5H3U4</accession>
<dbReference type="SUPFAM" id="SSF46785">
    <property type="entry name" value="Winged helix' DNA-binding domain"/>
    <property type="match status" value="1"/>
</dbReference>
<dbReference type="Proteomes" id="UP000198402">
    <property type="component" value="Unassembled WGS sequence"/>
</dbReference>
<comment type="caution">
    <text evidence="5">The sequence shown here is derived from an EMBL/GenBank/DDBJ whole genome shotgun (WGS) entry which is preliminary data.</text>
</comment>
<dbReference type="GO" id="GO:0003700">
    <property type="term" value="F:DNA-binding transcription factor activity"/>
    <property type="evidence" value="ECO:0007669"/>
    <property type="project" value="InterPro"/>
</dbReference>
<dbReference type="InterPro" id="IPR036390">
    <property type="entry name" value="WH_DNA-bd_sf"/>
</dbReference>
<dbReference type="PANTHER" id="PTHR42756">
    <property type="entry name" value="TRANSCRIPTIONAL REGULATOR, MARR"/>
    <property type="match status" value="1"/>
</dbReference>
<dbReference type="STRING" id="1302250.GCA_001313225_00327"/>
<organism evidence="5 6">
    <name type="scientific">Secundilactobacillus silagei JCM 19001</name>
    <dbReference type="NCBI Taxonomy" id="1302250"/>
    <lineage>
        <taxon>Bacteria</taxon>
        <taxon>Bacillati</taxon>
        <taxon>Bacillota</taxon>
        <taxon>Bacilli</taxon>
        <taxon>Lactobacillales</taxon>
        <taxon>Lactobacillaceae</taxon>
        <taxon>Secundilactobacillus</taxon>
    </lineage>
</organism>
<dbReference type="RefSeq" id="WP_054653849.1">
    <property type="nucleotide sequence ID" value="NZ_BBFL01000001.1"/>
</dbReference>
<dbReference type="PANTHER" id="PTHR42756:SF1">
    <property type="entry name" value="TRANSCRIPTIONAL REPRESSOR OF EMRAB OPERON"/>
    <property type="match status" value="1"/>
</dbReference>
<dbReference type="PROSITE" id="PS50995">
    <property type="entry name" value="HTH_MARR_2"/>
    <property type="match status" value="1"/>
</dbReference>
<dbReference type="OrthoDB" id="2389730at2"/>
<evidence type="ECO:0000256" key="3">
    <source>
        <dbReference type="ARBA" id="ARBA00023163"/>
    </source>
</evidence>
<proteinExistence type="predicted"/>
<dbReference type="InterPro" id="IPR000835">
    <property type="entry name" value="HTH_MarR-typ"/>
</dbReference>
<keyword evidence="2" id="KW-0238">DNA-binding</keyword>
<dbReference type="Gene3D" id="1.10.10.10">
    <property type="entry name" value="Winged helix-like DNA-binding domain superfamily/Winged helix DNA-binding domain"/>
    <property type="match status" value="1"/>
</dbReference>